<gene>
    <name evidence="1" type="ORF">H9C73_02990</name>
</gene>
<proteinExistence type="predicted"/>
<dbReference type="RefSeq" id="WP_209286299.1">
    <property type="nucleotide sequence ID" value="NZ_JACVEW010000003.1"/>
</dbReference>
<reference evidence="1 2" key="1">
    <citation type="submission" date="2020-09" db="EMBL/GenBank/DDBJ databases">
        <authorList>
            <person name="Tanuku N.R.S."/>
        </authorList>
    </citation>
    <scope>NUCLEOTIDE SEQUENCE [LARGE SCALE GENOMIC DNA]</scope>
    <source>
        <strain evidence="1 2">AK62</strain>
    </source>
</reference>
<protein>
    <submittedName>
        <fullName evidence="1">Uncharacterized protein</fullName>
    </submittedName>
</protein>
<sequence>MKTSSRKRLMKLSQYREVYFVAGSAPAASTLRRMIEDGELPGERIGKVYYVNVSNLGTGNHLVDMVLQAS</sequence>
<evidence type="ECO:0000313" key="2">
    <source>
        <dbReference type="Proteomes" id="UP000810171"/>
    </source>
</evidence>
<dbReference type="EMBL" id="JACVEW010000003">
    <property type="protein sequence ID" value="MBP0047690.1"/>
    <property type="molecule type" value="Genomic_DNA"/>
</dbReference>
<organism evidence="1 2">
    <name type="scientific">Marinobacterium alkalitolerans</name>
    <dbReference type="NCBI Taxonomy" id="1542925"/>
    <lineage>
        <taxon>Bacteria</taxon>
        <taxon>Pseudomonadati</taxon>
        <taxon>Pseudomonadota</taxon>
        <taxon>Gammaproteobacteria</taxon>
        <taxon>Oceanospirillales</taxon>
        <taxon>Oceanospirillaceae</taxon>
        <taxon>Marinobacterium</taxon>
    </lineage>
</organism>
<comment type="caution">
    <text evidence="1">The sequence shown here is derived from an EMBL/GenBank/DDBJ whole genome shotgun (WGS) entry which is preliminary data.</text>
</comment>
<evidence type="ECO:0000313" key="1">
    <source>
        <dbReference type="EMBL" id="MBP0047690.1"/>
    </source>
</evidence>
<dbReference type="Proteomes" id="UP000810171">
    <property type="component" value="Unassembled WGS sequence"/>
</dbReference>
<name>A0ABS3Z7L1_9GAMM</name>
<keyword evidence="2" id="KW-1185">Reference proteome</keyword>
<accession>A0ABS3Z7L1</accession>